<evidence type="ECO:0000313" key="9">
    <source>
        <dbReference type="Proteomes" id="UP000183567"/>
    </source>
</evidence>
<reference evidence="8 9" key="1">
    <citation type="submission" date="2016-03" db="EMBL/GenBank/DDBJ databases">
        <title>Comparative genomics of the ectomycorrhizal sister species Rhizopogon vinicolor and Rhizopogon vesiculosus (Basidiomycota: Boletales) reveals a divergence of the mating type B locus.</title>
        <authorList>
            <person name="Mujic A.B."/>
            <person name="Kuo A."/>
            <person name="Tritt A."/>
            <person name="Lipzen A."/>
            <person name="Chen C."/>
            <person name="Johnson J."/>
            <person name="Sharma A."/>
            <person name="Barry K."/>
            <person name="Grigoriev I.V."/>
            <person name="Spatafora J.W."/>
        </authorList>
    </citation>
    <scope>NUCLEOTIDE SEQUENCE [LARGE SCALE GENOMIC DNA]</scope>
    <source>
        <strain evidence="8 9">AM-OR11-056</strain>
    </source>
</reference>
<dbReference type="AlphaFoldDB" id="A0A1J8Q386"/>
<dbReference type="InterPro" id="IPR007941">
    <property type="entry name" value="DUF726"/>
</dbReference>
<dbReference type="EMBL" id="LVVM01003664">
    <property type="protein sequence ID" value="OJA14435.1"/>
    <property type="molecule type" value="Genomic_DNA"/>
</dbReference>
<feature type="region of interest" description="Disordered" evidence="6">
    <location>
        <begin position="1010"/>
        <end position="1065"/>
    </location>
</feature>
<feature type="region of interest" description="Disordered" evidence="6">
    <location>
        <begin position="1"/>
        <end position="23"/>
    </location>
</feature>
<keyword evidence="4 7" id="KW-1133">Transmembrane helix</keyword>
<feature type="compositionally biased region" description="Acidic residues" evidence="6">
    <location>
        <begin position="14"/>
        <end position="23"/>
    </location>
</feature>
<feature type="compositionally biased region" description="Low complexity" evidence="6">
    <location>
        <begin position="1017"/>
        <end position="1029"/>
    </location>
</feature>
<dbReference type="SUPFAM" id="SSF53474">
    <property type="entry name" value="alpha/beta-Hydrolases"/>
    <property type="match status" value="1"/>
</dbReference>
<evidence type="ECO:0000313" key="8">
    <source>
        <dbReference type="EMBL" id="OJA14435.1"/>
    </source>
</evidence>
<accession>A0A1J8Q386</accession>
<feature type="compositionally biased region" description="Polar residues" evidence="6">
    <location>
        <begin position="790"/>
        <end position="799"/>
    </location>
</feature>
<evidence type="ECO:0000256" key="4">
    <source>
        <dbReference type="ARBA" id="ARBA00022989"/>
    </source>
</evidence>
<evidence type="ECO:0000256" key="5">
    <source>
        <dbReference type="ARBA" id="ARBA00023136"/>
    </source>
</evidence>
<feature type="compositionally biased region" description="Polar residues" evidence="6">
    <location>
        <begin position="833"/>
        <end position="847"/>
    </location>
</feature>
<feature type="transmembrane region" description="Helical" evidence="7">
    <location>
        <begin position="601"/>
        <end position="618"/>
    </location>
</feature>
<dbReference type="OrthoDB" id="277931at2759"/>
<dbReference type="STRING" id="180088.A0A1J8Q386"/>
<organism evidence="8 9">
    <name type="scientific">Rhizopogon vesiculosus</name>
    <dbReference type="NCBI Taxonomy" id="180088"/>
    <lineage>
        <taxon>Eukaryota</taxon>
        <taxon>Fungi</taxon>
        <taxon>Dikarya</taxon>
        <taxon>Basidiomycota</taxon>
        <taxon>Agaricomycotina</taxon>
        <taxon>Agaricomycetes</taxon>
        <taxon>Agaricomycetidae</taxon>
        <taxon>Boletales</taxon>
        <taxon>Suillineae</taxon>
        <taxon>Rhizopogonaceae</taxon>
        <taxon>Rhizopogon</taxon>
    </lineage>
</organism>
<keyword evidence="5 7" id="KW-0472">Membrane</keyword>
<dbReference type="Proteomes" id="UP000183567">
    <property type="component" value="Unassembled WGS sequence"/>
</dbReference>
<comment type="subcellular location">
    <subcellularLocation>
        <location evidence="1">Membrane</location>
        <topology evidence="1">Multi-pass membrane protein</topology>
    </subcellularLocation>
</comment>
<dbReference type="InterPro" id="IPR029058">
    <property type="entry name" value="AB_hydrolase_fold"/>
</dbReference>
<feature type="region of interest" description="Disordered" evidence="6">
    <location>
        <begin position="216"/>
        <end position="276"/>
    </location>
</feature>
<sequence>MPVNATHPTNPFSFDDDDDDEGWQEMPVIKEDDFAGGLDEEDQKKYHYMPSSKKPHSALTAGNATGNLIDFDEEGVEWRSKADQNENEYTRLRVNEEDEADEVLLRTRYLFDEDKAMTPLSQMQATKNMLTEAQRIAYVGVCALTAREMVEMLKATKRKELKSSVHSMELWAMKIMGRLYYHMELETAEQKMIDSLAVHGVQAADLVPSLMTTHTVANPEYDPTEARRQAEAQDVKRDTTNRRNSKDSKLRPPSLNLSNDRCPPQPVASPTSATQKTFQTTAKVLEETAVDSASMGVTTTLSSTEKDVTLDIRWTVLCDLFLILIADSVYDARSRVLLESVALKLGLGWLDVVKFEARVTEALEIQEGVEKMENDEIIDGSSKAARKKRYVMMGLATLGGGLVIGLSAGLLAPVIGAGLGAAFTAVGISGTAGFLAGAGGAAVITTGGVLTGSGIAVRGMARRTQQVRIFDVLPLHNNKRVSCILTVPGFMNGKLDDVRLPFSVLDPIVGDVFSVLWEPEMIQETATYSHDCIDEWTPVANQYVRFQYVFRTEFSLQHPTVLTKLGYLIDNPWNNALDRARAAGSVLAQLLIQRHLGVRPITLIGFSLGARVIFYALLDLAKAKAFGVVQDVYLLGATLTASTSTWCDARSVVSGRFVNAFARNDWVLNYLFRATSGGLNTVAGLRPIENVPGLENVDVTDKIGGHMSYRAFMPLILDQLGFPVSSDYFDEPVVRISSCLNGRFPCLNCDFQEPDFNGDRVVVRDGDDTQKKKWFSRKKKSSLSSSSVSRPPSTASFGSSRRKPSSLGKSLDDDLPGRESTGTPPLQDIKSPSIHTSDAQSLPSSTPDIPVHAGFDLKAIKDMIGESEKNPEELQVPQISRIQSSPVMSQSAPASPNSVSARETVAPHADLSATSFATSLSLHNVGDVNDDSQGIVPVANDLGSQDELAEASSATPHASTNPHISFGNEGSIWSPPSFEKRSPAFVNPFATNAVSLGTPNGSIRSSSFSHDLHTTYSPESGSSASLSFGGADGTITLQDLGQDPWKIPAGDSKKTPNYLSNPWST</sequence>
<feature type="region of interest" description="Disordered" evidence="6">
    <location>
        <begin position="882"/>
        <end position="906"/>
    </location>
</feature>
<feature type="region of interest" description="Disordered" evidence="6">
    <location>
        <begin position="946"/>
        <end position="972"/>
    </location>
</feature>
<dbReference type="PANTHER" id="PTHR17920:SF3">
    <property type="entry name" value="TRANSMEMBRANE AND COILED-COIL DOMAIN-CONTAINING PROTEIN 4"/>
    <property type="match status" value="1"/>
</dbReference>
<protein>
    <recommendedName>
        <fullName evidence="10">DUF726-domain-containing protein</fullName>
    </recommendedName>
</protein>
<feature type="compositionally biased region" description="Polar residues" evidence="6">
    <location>
        <begin position="882"/>
        <end position="901"/>
    </location>
</feature>
<feature type="compositionally biased region" description="Polar residues" evidence="6">
    <location>
        <begin position="952"/>
        <end position="963"/>
    </location>
</feature>
<dbReference type="Pfam" id="PF05277">
    <property type="entry name" value="DUF726"/>
    <property type="match status" value="1"/>
</dbReference>
<dbReference type="PANTHER" id="PTHR17920">
    <property type="entry name" value="TRANSMEMBRANE AND COILED-COIL DOMAIN-CONTAINING PROTEIN 4 TMCO4"/>
    <property type="match status" value="1"/>
</dbReference>
<proteinExistence type="inferred from homology"/>
<keyword evidence="9" id="KW-1185">Reference proteome</keyword>
<evidence type="ECO:0008006" key="10">
    <source>
        <dbReference type="Google" id="ProtNLM"/>
    </source>
</evidence>
<comment type="caution">
    <text evidence="8">The sequence shown here is derived from an EMBL/GenBank/DDBJ whole genome shotgun (WGS) entry which is preliminary data.</text>
</comment>
<evidence type="ECO:0000256" key="7">
    <source>
        <dbReference type="SAM" id="Phobius"/>
    </source>
</evidence>
<feature type="compositionally biased region" description="Basic and acidic residues" evidence="6">
    <location>
        <begin position="224"/>
        <end position="250"/>
    </location>
</feature>
<evidence type="ECO:0000256" key="2">
    <source>
        <dbReference type="ARBA" id="ARBA00009824"/>
    </source>
</evidence>
<name>A0A1J8Q386_9AGAM</name>
<gene>
    <name evidence="8" type="ORF">AZE42_08181</name>
</gene>
<feature type="region of interest" description="Disordered" evidence="6">
    <location>
        <begin position="773"/>
        <end position="850"/>
    </location>
</feature>
<feature type="compositionally biased region" description="Polar residues" evidence="6">
    <location>
        <begin position="1"/>
        <end position="12"/>
    </location>
</feature>
<feature type="transmembrane region" description="Helical" evidence="7">
    <location>
        <begin position="390"/>
        <end position="412"/>
    </location>
</feature>
<evidence type="ECO:0000256" key="1">
    <source>
        <dbReference type="ARBA" id="ARBA00004141"/>
    </source>
</evidence>
<feature type="compositionally biased region" description="Polar residues" evidence="6">
    <location>
        <begin position="1055"/>
        <end position="1065"/>
    </location>
</feature>
<dbReference type="GO" id="GO:0016020">
    <property type="term" value="C:membrane"/>
    <property type="evidence" value="ECO:0007669"/>
    <property type="project" value="UniProtKB-SubCell"/>
</dbReference>
<keyword evidence="3 7" id="KW-0812">Transmembrane</keyword>
<comment type="similarity">
    <text evidence="2">Belongs to the TMCO4 family.</text>
</comment>
<evidence type="ECO:0000256" key="6">
    <source>
        <dbReference type="SAM" id="MobiDB-lite"/>
    </source>
</evidence>
<evidence type="ECO:0000256" key="3">
    <source>
        <dbReference type="ARBA" id="ARBA00022692"/>
    </source>
</evidence>
<feature type="transmembrane region" description="Helical" evidence="7">
    <location>
        <begin position="432"/>
        <end position="457"/>
    </location>
</feature>